<accession>A0ABU7DRU4</accession>
<protein>
    <submittedName>
        <fullName evidence="1">Uncharacterized protein</fullName>
    </submittedName>
</protein>
<proteinExistence type="predicted"/>
<gene>
    <name evidence="1" type="ORF">CHARACLAT_008992</name>
</gene>
<dbReference type="EMBL" id="JAHUTJ010033326">
    <property type="protein sequence ID" value="MED6277034.1"/>
    <property type="molecule type" value="Genomic_DNA"/>
</dbReference>
<dbReference type="Proteomes" id="UP001352852">
    <property type="component" value="Unassembled WGS sequence"/>
</dbReference>
<name>A0ABU7DRU4_9TELE</name>
<reference evidence="1 2" key="1">
    <citation type="submission" date="2021-06" db="EMBL/GenBank/DDBJ databases">
        <authorList>
            <person name="Palmer J.M."/>
        </authorList>
    </citation>
    <scope>NUCLEOTIDE SEQUENCE [LARGE SCALE GENOMIC DNA]</scope>
    <source>
        <strain evidence="1 2">CL_MEX2019</strain>
        <tissue evidence="1">Muscle</tissue>
    </source>
</reference>
<keyword evidence="2" id="KW-1185">Reference proteome</keyword>
<sequence length="111" mass="12514">MMVCALIQISPMDGCPKGWDFFKQMEECGISALLSSLSLCFPQGGKGEAEAQTQATLSALRGMEPGRERTEWAERVKSRFLYVMLLRHSQILRYRDSPGGGDRTLHFHIHL</sequence>
<organism evidence="1 2">
    <name type="scientific">Characodon lateralis</name>
    <dbReference type="NCBI Taxonomy" id="208331"/>
    <lineage>
        <taxon>Eukaryota</taxon>
        <taxon>Metazoa</taxon>
        <taxon>Chordata</taxon>
        <taxon>Craniata</taxon>
        <taxon>Vertebrata</taxon>
        <taxon>Euteleostomi</taxon>
        <taxon>Actinopterygii</taxon>
        <taxon>Neopterygii</taxon>
        <taxon>Teleostei</taxon>
        <taxon>Neoteleostei</taxon>
        <taxon>Acanthomorphata</taxon>
        <taxon>Ovalentaria</taxon>
        <taxon>Atherinomorphae</taxon>
        <taxon>Cyprinodontiformes</taxon>
        <taxon>Goodeidae</taxon>
        <taxon>Characodon</taxon>
    </lineage>
</organism>
<evidence type="ECO:0000313" key="1">
    <source>
        <dbReference type="EMBL" id="MED6277034.1"/>
    </source>
</evidence>
<evidence type="ECO:0000313" key="2">
    <source>
        <dbReference type="Proteomes" id="UP001352852"/>
    </source>
</evidence>
<comment type="caution">
    <text evidence="1">The sequence shown here is derived from an EMBL/GenBank/DDBJ whole genome shotgun (WGS) entry which is preliminary data.</text>
</comment>